<proteinExistence type="inferred from homology"/>
<evidence type="ECO:0000313" key="6">
    <source>
        <dbReference type="EMBL" id="MBZ6065819.1"/>
    </source>
</evidence>
<evidence type="ECO:0000256" key="4">
    <source>
        <dbReference type="SAM" id="Phobius"/>
    </source>
</evidence>
<gene>
    <name evidence="6" type="ORF">LA374_06340</name>
</gene>
<accession>A0ABS7VA85</accession>
<dbReference type="Gene3D" id="3.90.550.10">
    <property type="entry name" value="Spore Coat Polysaccharide Biosynthesis Protein SpsA, Chain A"/>
    <property type="match status" value="1"/>
</dbReference>
<feature type="domain" description="Glycosyltransferase 2-like" evidence="5">
    <location>
        <begin position="59"/>
        <end position="223"/>
    </location>
</feature>
<dbReference type="EMBL" id="JAIRBT010000006">
    <property type="protein sequence ID" value="MBZ6065819.1"/>
    <property type="molecule type" value="Genomic_DNA"/>
</dbReference>
<dbReference type="PANTHER" id="PTHR43630">
    <property type="entry name" value="POLY-BETA-1,6-N-ACETYL-D-GLUCOSAMINE SYNTHASE"/>
    <property type="match status" value="1"/>
</dbReference>
<keyword evidence="4" id="KW-0472">Membrane</keyword>
<reference evidence="6 7" key="1">
    <citation type="submission" date="2021-09" db="EMBL/GenBank/DDBJ databases">
        <title>Aeromonas schubertii isolated from Asian sea bass.</title>
        <authorList>
            <person name="Pinpimai K."/>
        </authorList>
    </citation>
    <scope>NUCLEOTIDE SEQUENCE [LARGE SCALE GENOMIC DNA]</scope>
    <source>
        <strain evidence="6 7">CHULA2021a</strain>
    </source>
</reference>
<evidence type="ECO:0000256" key="1">
    <source>
        <dbReference type="ARBA" id="ARBA00006739"/>
    </source>
</evidence>
<dbReference type="SUPFAM" id="SSF53448">
    <property type="entry name" value="Nucleotide-diphospho-sugar transferases"/>
    <property type="match status" value="1"/>
</dbReference>
<dbReference type="PANTHER" id="PTHR43630:SF1">
    <property type="entry name" value="POLY-BETA-1,6-N-ACETYL-D-GLUCOSAMINE SYNTHASE"/>
    <property type="match status" value="1"/>
</dbReference>
<keyword evidence="3 6" id="KW-0808">Transferase</keyword>
<keyword evidence="7" id="KW-1185">Reference proteome</keyword>
<evidence type="ECO:0000259" key="5">
    <source>
        <dbReference type="Pfam" id="PF00535"/>
    </source>
</evidence>
<evidence type="ECO:0000256" key="2">
    <source>
        <dbReference type="ARBA" id="ARBA00022676"/>
    </source>
</evidence>
<dbReference type="EC" id="2.4.-.-" evidence="6"/>
<comment type="similarity">
    <text evidence="1">Belongs to the glycosyltransferase 2 family.</text>
</comment>
<feature type="transmembrane region" description="Helical" evidence="4">
    <location>
        <begin position="330"/>
        <end position="350"/>
    </location>
</feature>
<dbReference type="Pfam" id="PF00535">
    <property type="entry name" value="Glycos_transf_2"/>
    <property type="match status" value="1"/>
</dbReference>
<feature type="transmembrane region" description="Helical" evidence="4">
    <location>
        <begin position="308"/>
        <end position="325"/>
    </location>
</feature>
<evidence type="ECO:0000313" key="7">
    <source>
        <dbReference type="Proteomes" id="UP000774958"/>
    </source>
</evidence>
<comment type="caution">
    <text evidence="6">The sequence shown here is derived from an EMBL/GenBank/DDBJ whole genome shotgun (WGS) entry which is preliminary data.</text>
</comment>
<evidence type="ECO:0000256" key="3">
    <source>
        <dbReference type="ARBA" id="ARBA00022679"/>
    </source>
</evidence>
<dbReference type="InterPro" id="IPR029044">
    <property type="entry name" value="Nucleotide-diphossugar_trans"/>
</dbReference>
<name>A0ABS7VA85_9GAMM</name>
<dbReference type="Proteomes" id="UP000774958">
    <property type="component" value="Unassembled WGS sequence"/>
</dbReference>
<sequence>MNTLLTWSLWIAALLVVYHHLGYPLLLRWEGRAPLPLPEPRARGYRNCGGDEALPTVTLVMPVYNEAPLMEAKLYNLICLDYPPGRLKVMLHFDGCSDESVAITRTLLARPEFAELAVTLWVHEHNRGKVAVLNEALTRCDSELICLTDLSALLPADALLLMVAHFRDRHVGVVGGGYRFWQVGSVGEEQYWRYQSNIKHAEASRGEMLGAHGACYMLRRAAVTLLPADTINDDFMLPCLALLKGYHARYERRVPALELEISNPELEASRRQRIGAGNVQQLLRLLPLLHPRHGWTALNFASGKGLRVLMPWCLLLIWGASLVLAQDHPLYLVLALLQTLGYGTVALLHWTRVPLPGKWASLHYLVLGHWYNGLGAVRYLLHRPLKWKKTESPS</sequence>
<keyword evidence="4" id="KW-1133">Transmembrane helix</keyword>
<keyword evidence="2 6" id="KW-0328">Glycosyltransferase</keyword>
<protein>
    <submittedName>
        <fullName evidence="6">Glycosyltransferase</fullName>
        <ecNumber evidence="6">2.4.-.-</ecNumber>
    </submittedName>
</protein>
<dbReference type="InterPro" id="IPR001173">
    <property type="entry name" value="Glyco_trans_2-like"/>
</dbReference>
<dbReference type="GO" id="GO:0016757">
    <property type="term" value="F:glycosyltransferase activity"/>
    <property type="evidence" value="ECO:0007669"/>
    <property type="project" value="UniProtKB-KW"/>
</dbReference>
<feature type="transmembrane region" description="Helical" evidence="4">
    <location>
        <begin position="362"/>
        <end position="381"/>
    </location>
</feature>
<keyword evidence="4" id="KW-0812">Transmembrane</keyword>
<dbReference type="RefSeq" id="WP_224162430.1">
    <property type="nucleotide sequence ID" value="NZ_JAIRBT010000006.1"/>
</dbReference>
<organism evidence="6 7">
    <name type="scientific">Aeromonas schubertii</name>
    <dbReference type="NCBI Taxonomy" id="652"/>
    <lineage>
        <taxon>Bacteria</taxon>
        <taxon>Pseudomonadati</taxon>
        <taxon>Pseudomonadota</taxon>
        <taxon>Gammaproteobacteria</taxon>
        <taxon>Aeromonadales</taxon>
        <taxon>Aeromonadaceae</taxon>
        <taxon>Aeromonas</taxon>
    </lineage>
</organism>